<name>A0A8J8MKX0_9FIRM</name>
<dbReference type="Proteomes" id="UP000683246">
    <property type="component" value="Chromosome"/>
</dbReference>
<evidence type="ECO:0000313" key="3">
    <source>
        <dbReference type="Proteomes" id="UP000683246"/>
    </source>
</evidence>
<dbReference type="EMBL" id="CP058649">
    <property type="protein sequence ID" value="QUI23747.1"/>
    <property type="molecule type" value="Genomic_DNA"/>
</dbReference>
<reference evidence="2" key="1">
    <citation type="submission" date="2020-07" db="EMBL/GenBank/DDBJ databases">
        <title>Vallitalea pronyensis genome.</title>
        <authorList>
            <person name="Postec A."/>
        </authorList>
    </citation>
    <scope>NUCLEOTIDE SEQUENCE</scope>
    <source>
        <strain evidence="2">FatNI3</strain>
    </source>
</reference>
<dbReference type="SUPFAM" id="SSF55729">
    <property type="entry name" value="Acyl-CoA N-acyltransferases (Nat)"/>
    <property type="match status" value="1"/>
</dbReference>
<feature type="domain" description="N-acetyltransferase" evidence="1">
    <location>
        <begin position="15"/>
        <end position="183"/>
    </location>
</feature>
<dbReference type="Pfam" id="PF13302">
    <property type="entry name" value="Acetyltransf_3"/>
    <property type="match status" value="1"/>
</dbReference>
<dbReference type="AlphaFoldDB" id="A0A8J8MKX0"/>
<dbReference type="PROSITE" id="PS51186">
    <property type="entry name" value="GNAT"/>
    <property type="match status" value="1"/>
</dbReference>
<dbReference type="InterPro" id="IPR051531">
    <property type="entry name" value="N-acetyltransferase"/>
</dbReference>
<organism evidence="2 3">
    <name type="scientific">Vallitalea pronyensis</name>
    <dbReference type="NCBI Taxonomy" id="1348613"/>
    <lineage>
        <taxon>Bacteria</taxon>
        <taxon>Bacillati</taxon>
        <taxon>Bacillota</taxon>
        <taxon>Clostridia</taxon>
        <taxon>Lachnospirales</taxon>
        <taxon>Vallitaleaceae</taxon>
        <taxon>Vallitalea</taxon>
    </lineage>
</organism>
<evidence type="ECO:0000313" key="2">
    <source>
        <dbReference type="EMBL" id="QUI23747.1"/>
    </source>
</evidence>
<sequence>MVVHKGTQRIETNRLILRRFSKSDAHDMFHNWANDEDVTRFLTWEPHKTIEVTETILDTWTQGYTEENYYMWAIVPKDYGKVIGSISVGNQSDGNDHCEIGYCISKAYWGQGITTEAFQAVIQYLMHTVGYERIQAIHYVENAASGRVMEKAGLTYEGCMRHFHKHEEGHYYDCALYGIIREDL</sequence>
<dbReference type="InterPro" id="IPR000182">
    <property type="entry name" value="GNAT_dom"/>
</dbReference>
<protein>
    <submittedName>
        <fullName evidence="2">GNAT family N-acetyltransferase</fullName>
    </submittedName>
</protein>
<dbReference type="KEGG" id="vpy:HZI73_16250"/>
<dbReference type="CDD" id="cd04301">
    <property type="entry name" value="NAT_SF"/>
    <property type="match status" value="1"/>
</dbReference>
<dbReference type="InterPro" id="IPR016181">
    <property type="entry name" value="Acyl_CoA_acyltransferase"/>
</dbReference>
<evidence type="ECO:0000259" key="1">
    <source>
        <dbReference type="PROSITE" id="PS51186"/>
    </source>
</evidence>
<gene>
    <name evidence="2" type="ORF">HZI73_16250</name>
</gene>
<proteinExistence type="predicted"/>
<accession>A0A8J8MKX0</accession>
<keyword evidence="3" id="KW-1185">Reference proteome</keyword>
<dbReference type="GO" id="GO:0016747">
    <property type="term" value="F:acyltransferase activity, transferring groups other than amino-acyl groups"/>
    <property type="evidence" value="ECO:0007669"/>
    <property type="project" value="InterPro"/>
</dbReference>
<dbReference type="PANTHER" id="PTHR43792">
    <property type="entry name" value="GNAT FAMILY, PUTATIVE (AFU_ORTHOLOGUE AFUA_3G00765)-RELATED-RELATED"/>
    <property type="match status" value="1"/>
</dbReference>
<dbReference type="RefSeq" id="WP_212694433.1">
    <property type="nucleotide sequence ID" value="NZ_CP058649.1"/>
</dbReference>
<dbReference type="Gene3D" id="3.40.630.30">
    <property type="match status" value="1"/>
</dbReference>